<evidence type="ECO:0000259" key="5">
    <source>
        <dbReference type="Pfam" id="PF05199"/>
    </source>
</evidence>
<evidence type="ECO:0000256" key="1">
    <source>
        <dbReference type="ARBA" id="ARBA00010790"/>
    </source>
</evidence>
<organism evidence="6 7">
    <name type="scientific">Citrus sinensis</name>
    <name type="common">Sweet orange</name>
    <name type="synonym">Citrus aurantium var. sinensis</name>
    <dbReference type="NCBI Taxonomy" id="2711"/>
    <lineage>
        <taxon>Eukaryota</taxon>
        <taxon>Viridiplantae</taxon>
        <taxon>Streptophyta</taxon>
        <taxon>Embryophyta</taxon>
        <taxon>Tracheophyta</taxon>
        <taxon>Spermatophyta</taxon>
        <taxon>Magnoliopsida</taxon>
        <taxon>eudicotyledons</taxon>
        <taxon>Gunneridae</taxon>
        <taxon>Pentapetalae</taxon>
        <taxon>rosids</taxon>
        <taxon>malvids</taxon>
        <taxon>Sapindales</taxon>
        <taxon>Rutaceae</taxon>
        <taxon>Aurantioideae</taxon>
        <taxon>Citrus</taxon>
    </lineage>
</organism>
<evidence type="ECO:0000313" key="6">
    <source>
        <dbReference type="EMBL" id="KDO54067.1"/>
    </source>
</evidence>
<dbReference type="AlphaFoldDB" id="A0A067ES68"/>
<evidence type="ECO:0000256" key="3">
    <source>
        <dbReference type="ARBA" id="ARBA00022827"/>
    </source>
</evidence>
<proteinExistence type="inferred from homology"/>
<comment type="similarity">
    <text evidence="1">Belongs to the GMC oxidoreductase family.</text>
</comment>
<name>A0A067ES68_CITSI</name>
<dbReference type="PANTHER" id="PTHR46056:SF10">
    <property type="entry name" value="LONG-CHAIN-ALCOHOL OXIDASE FAO3"/>
    <property type="match status" value="1"/>
</dbReference>
<dbReference type="Pfam" id="PF05199">
    <property type="entry name" value="GMC_oxred_C"/>
    <property type="match status" value="1"/>
</dbReference>
<dbReference type="GO" id="GO:0016614">
    <property type="term" value="F:oxidoreductase activity, acting on CH-OH group of donors"/>
    <property type="evidence" value="ECO:0007669"/>
    <property type="project" value="InterPro"/>
</dbReference>
<dbReference type="EMBL" id="KK785001">
    <property type="protein sequence ID" value="KDO54067.1"/>
    <property type="molecule type" value="Genomic_DNA"/>
</dbReference>
<keyword evidence="3" id="KW-0274">FAD</keyword>
<keyword evidence="7" id="KW-1185">Reference proteome</keyword>
<feature type="non-terminal residue" evidence="6">
    <location>
        <position position="1"/>
    </location>
</feature>
<protein>
    <recommendedName>
        <fullName evidence="5">Glucose-methanol-choline oxidoreductase C-terminal domain-containing protein</fullName>
    </recommendedName>
</protein>
<accession>A0A067ES68</accession>
<dbReference type="InterPro" id="IPR036188">
    <property type="entry name" value="FAD/NAD-bd_sf"/>
</dbReference>
<gene>
    <name evidence="6" type="ORF">CISIN_1g0334191mg</name>
</gene>
<keyword evidence="4" id="KW-0560">Oxidoreductase</keyword>
<evidence type="ECO:0000256" key="4">
    <source>
        <dbReference type="ARBA" id="ARBA00023002"/>
    </source>
</evidence>
<evidence type="ECO:0000313" key="7">
    <source>
        <dbReference type="Proteomes" id="UP000027120"/>
    </source>
</evidence>
<sequence length="43" mass="4622">EGLYVCDASVFPSAVGVNPMITIQSTAYCLSKRIAESLREQSS</sequence>
<feature type="domain" description="Glucose-methanol-choline oxidoreductase C-terminal" evidence="5">
    <location>
        <begin position="1"/>
        <end position="27"/>
    </location>
</feature>
<reference evidence="6 7" key="1">
    <citation type="submission" date="2014-04" db="EMBL/GenBank/DDBJ databases">
        <authorList>
            <consortium name="International Citrus Genome Consortium"/>
            <person name="Gmitter F."/>
            <person name="Chen C."/>
            <person name="Farmerie W."/>
            <person name="Harkins T."/>
            <person name="Desany B."/>
            <person name="Mohiuddin M."/>
            <person name="Kodira C."/>
            <person name="Borodovsky M."/>
            <person name="Lomsadze A."/>
            <person name="Burns P."/>
            <person name="Jenkins J."/>
            <person name="Prochnik S."/>
            <person name="Shu S."/>
            <person name="Chapman J."/>
            <person name="Pitluck S."/>
            <person name="Schmutz J."/>
            <person name="Rokhsar D."/>
        </authorList>
    </citation>
    <scope>NUCLEOTIDE SEQUENCE</scope>
</reference>
<dbReference type="PANTHER" id="PTHR46056">
    <property type="entry name" value="LONG-CHAIN-ALCOHOL OXIDASE"/>
    <property type="match status" value="1"/>
</dbReference>
<dbReference type="SUPFAM" id="SSF51905">
    <property type="entry name" value="FAD/NAD(P)-binding domain"/>
    <property type="match status" value="1"/>
</dbReference>
<keyword evidence="2" id="KW-0285">Flavoprotein</keyword>
<dbReference type="Gene3D" id="3.50.50.60">
    <property type="entry name" value="FAD/NAD(P)-binding domain"/>
    <property type="match status" value="1"/>
</dbReference>
<evidence type="ECO:0000256" key="2">
    <source>
        <dbReference type="ARBA" id="ARBA00022630"/>
    </source>
</evidence>
<dbReference type="Proteomes" id="UP000027120">
    <property type="component" value="Unassembled WGS sequence"/>
</dbReference>
<dbReference type="STRING" id="2711.A0A067ES68"/>
<dbReference type="InterPro" id="IPR007867">
    <property type="entry name" value="GMC_OxRtase_C"/>
</dbReference>